<dbReference type="GO" id="GO:0035861">
    <property type="term" value="C:site of double-strand break"/>
    <property type="evidence" value="ECO:0007669"/>
    <property type="project" value="TreeGrafter"/>
</dbReference>
<evidence type="ECO:0000256" key="3">
    <source>
        <dbReference type="ARBA" id="ARBA00022705"/>
    </source>
</evidence>
<feature type="domain" description="Replication protein A C-terminal" evidence="8">
    <location>
        <begin position="167"/>
        <end position="266"/>
    </location>
</feature>
<dbReference type="InterPro" id="IPR004365">
    <property type="entry name" value="NA-bd_OB_tRNA"/>
</dbReference>
<dbReference type="PANTHER" id="PTHR13989:SF16">
    <property type="entry name" value="REPLICATION PROTEIN A2"/>
    <property type="match status" value="1"/>
</dbReference>
<keyword evidence="10" id="KW-1185">Reference proteome</keyword>
<dbReference type="InterPro" id="IPR040260">
    <property type="entry name" value="RFA2-like"/>
</dbReference>
<evidence type="ECO:0000313" key="9">
    <source>
        <dbReference type="EMBL" id="WPH04437.1"/>
    </source>
</evidence>
<dbReference type="InterPro" id="IPR036390">
    <property type="entry name" value="WH_DNA-bd_sf"/>
</dbReference>
<evidence type="ECO:0000313" key="10">
    <source>
        <dbReference type="Proteomes" id="UP001303373"/>
    </source>
</evidence>
<dbReference type="AlphaFoldDB" id="A0AAQ3M9K0"/>
<evidence type="ECO:0000256" key="4">
    <source>
        <dbReference type="ARBA" id="ARBA00023125"/>
    </source>
</evidence>
<dbReference type="InterPro" id="IPR014646">
    <property type="entry name" value="Rfa2/RPA32"/>
</dbReference>
<dbReference type="Proteomes" id="UP001303373">
    <property type="component" value="Chromosome 13"/>
</dbReference>
<accession>A0AAQ3M9K0</accession>
<dbReference type="EMBL" id="CP138592">
    <property type="protein sequence ID" value="WPH04437.1"/>
    <property type="molecule type" value="Genomic_DNA"/>
</dbReference>
<comment type="similarity">
    <text evidence="2">Belongs to the replication factor A protein 2 family.</text>
</comment>
<evidence type="ECO:0000256" key="2">
    <source>
        <dbReference type="ARBA" id="ARBA00007815"/>
    </source>
</evidence>
<keyword evidence="3" id="KW-0235">DNA replication</keyword>
<reference evidence="9 10" key="1">
    <citation type="submission" date="2023-11" db="EMBL/GenBank/DDBJ databases">
        <title>An acidophilic fungus is an integral part of prey digestion in a carnivorous sundew plant.</title>
        <authorList>
            <person name="Tsai I.J."/>
        </authorList>
    </citation>
    <scope>NUCLEOTIDE SEQUENCE [LARGE SCALE GENOMIC DNA]</scope>
    <source>
        <strain evidence="9">169a</strain>
    </source>
</reference>
<sequence length="273" mass="29066">MSYGGDYSTTSYGAQGGGGGGGFMPGSQPESGGAKRSYGKDTLRPVTIKQLIEAHHPNPDAEHFMIDGGETTQVTFVGQIRNVSMQTTNITYKLDDGTGIIEVKVWIDSTDDGATEKQKQLGEQAYARVWGRLKAFNNKRHVGANIIRPITDFNEVSYHLLEATAVHLHFTRGPPESLQAKGGASGGAANGAAGSFDQGVGGTKVPPSASMAARKVFQAIKESPQTNEGLHMQEIASRLNMDPSEVMKAGEELGSLGLVYTTVDDHTWAILDV</sequence>
<dbReference type="Pfam" id="PF01336">
    <property type="entry name" value="tRNA_anti-codon"/>
    <property type="match status" value="1"/>
</dbReference>
<evidence type="ECO:0000259" key="7">
    <source>
        <dbReference type="Pfam" id="PF01336"/>
    </source>
</evidence>
<evidence type="ECO:0000256" key="5">
    <source>
        <dbReference type="ARBA" id="ARBA00023242"/>
    </source>
</evidence>
<dbReference type="GO" id="GO:0000724">
    <property type="term" value="P:double-strand break repair via homologous recombination"/>
    <property type="evidence" value="ECO:0007669"/>
    <property type="project" value="TreeGrafter"/>
</dbReference>
<proteinExistence type="inferred from homology"/>
<gene>
    <name evidence="9" type="ORF">R9X50_00732800</name>
</gene>
<feature type="domain" description="OB" evidence="7">
    <location>
        <begin position="74"/>
        <end position="142"/>
    </location>
</feature>
<dbReference type="GO" id="GO:0005662">
    <property type="term" value="C:DNA replication factor A complex"/>
    <property type="evidence" value="ECO:0007669"/>
    <property type="project" value="TreeGrafter"/>
</dbReference>
<dbReference type="FunFam" id="1.10.10.10:FF:000168">
    <property type="entry name" value="Replication protein A 32 kDa subunit"/>
    <property type="match status" value="1"/>
</dbReference>
<protein>
    <submittedName>
        <fullName evidence="9">Single-stranded DNA binding protein 30K chain</fullName>
    </submittedName>
</protein>
<comment type="subcellular location">
    <subcellularLocation>
        <location evidence="1">Nucleus</location>
    </subcellularLocation>
</comment>
<dbReference type="PANTHER" id="PTHR13989">
    <property type="entry name" value="REPLICATION PROTEIN A-RELATED"/>
    <property type="match status" value="1"/>
</dbReference>
<keyword evidence="5" id="KW-0539">Nucleus</keyword>
<evidence type="ECO:0000256" key="1">
    <source>
        <dbReference type="ARBA" id="ARBA00004123"/>
    </source>
</evidence>
<dbReference type="SUPFAM" id="SSF50249">
    <property type="entry name" value="Nucleic acid-binding proteins"/>
    <property type="match status" value="1"/>
</dbReference>
<evidence type="ECO:0000259" key="8">
    <source>
        <dbReference type="Pfam" id="PF08784"/>
    </source>
</evidence>
<name>A0AAQ3M9K0_9PEZI</name>
<feature type="region of interest" description="Disordered" evidence="6">
    <location>
        <begin position="18"/>
        <end position="39"/>
    </location>
</feature>
<dbReference type="GO" id="GO:0003697">
    <property type="term" value="F:single-stranded DNA binding"/>
    <property type="evidence" value="ECO:0007669"/>
    <property type="project" value="TreeGrafter"/>
</dbReference>
<dbReference type="Gene3D" id="2.40.50.140">
    <property type="entry name" value="Nucleic acid-binding proteins"/>
    <property type="match status" value="1"/>
</dbReference>
<dbReference type="InterPro" id="IPR012340">
    <property type="entry name" value="NA-bd_OB-fold"/>
</dbReference>
<evidence type="ECO:0000256" key="6">
    <source>
        <dbReference type="SAM" id="MobiDB-lite"/>
    </source>
</evidence>
<dbReference type="Pfam" id="PF08784">
    <property type="entry name" value="RPA_C"/>
    <property type="match status" value="1"/>
</dbReference>
<organism evidence="9 10">
    <name type="scientific">Acrodontium crateriforme</name>
    <dbReference type="NCBI Taxonomy" id="150365"/>
    <lineage>
        <taxon>Eukaryota</taxon>
        <taxon>Fungi</taxon>
        <taxon>Dikarya</taxon>
        <taxon>Ascomycota</taxon>
        <taxon>Pezizomycotina</taxon>
        <taxon>Dothideomycetes</taxon>
        <taxon>Dothideomycetidae</taxon>
        <taxon>Mycosphaerellales</taxon>
        <taxon>Teratosphaeriaceae</taxon>
        <taxon>Acrodontium</taxon>
    </lineage>
</organism>
<dbReference type="InterPro" id="IPR036388">
    <property type="entry name" value="WH-like_DNA-bd_sf"/>
</dbReference>
<dbReference type="InterPro" id="IPR014892">
    <property type="entry name" value="RPA_C"/>
</dbReference>
<dbReference type="Gene3D" id="1.10.10.10">
    <property type="entry name" value="Winged helix-like DNA-binding domain superfamily/Winged helix DNA-binding domain"/>
    <property type="match status" value="1"/>
</dbReference>
<dbReference type="GO" id="GO:0006289">
    <property type="term" value="P:nucleotide-excision repair"/>
    <property type="evidence" value="ECO:0007669"/>
    <property type="project" value="TreeGrafter"/>
</dbReference>
<dbReference type="CDD" id="cd04478">
    <property type="entry name" value="RPA2_DBD_D"/>
    <property type="match status" value="1"/>
</dbReference>
<dbReference type="PIRSF" id="PIRSF036949">
    <property type="entry name" value="RPA32"/>
    <property type="match status" value="1"/>
</dbReference>
<dbReference type="GO" id="GO:0000781">
    <property type="term" value="C:chromosome, telomeric region"/>
    <property type="evidence" value="ECO:0007669"/>
    <property type="project" value="TreeGrafter"/>
</dbReference>
<dbReference type="SUPFAM" id="SSF46785">
    <property type="entry name" value="Winged helix' DNA-binding domain"/>
    <property type="match status" value="1"/>
</dbReference>
<keyword evidence="4" id="KW-0238">DNA-binding</keyword>
<dbReference type="GO" id="GO:0006260">
    <property type="term" value="P:DNA replication"/>
    <property type="evidence" value="ECO:0007669"/>
    <property type="project" value="UniProtKB-KW"/>
</dbReference>